<dbReference type="PANTHER" id="PTHR22946:SF9">
    <property type="entry name" value="POLYKETIDE TRANSFERASE AF380"/>
    <property type="match status" value="1"/>
</dbReference>
<dbReference type="Gene3D" id="3.40.50.1820">
    <property type="entry name" value="alpha/beta hydrolase"/>
    <property type="match status" value="1"/>
</dbReference>
<feature type="transmembrane region" description="Helical" evidence="2">
    <location>
        <begin position="38"/>
        <end position="56"/>
    </location>
</feature>
<comment type="caution">
    <text evidence="4">The sequence shown here is derived from an EMBL/GenBank/DDBJ whole genome shotgun (WGS) entry which is preliminary data.</text>
</comment>
<keyword evidence="1 4" id="KW-0378">Hydrolase</keyword>
<accession>A0A533I5K1</accession>
<dbReference type="SUPFAM" id="SSF53474">
    <property type="entry name" value="alpha/beta-Hydrolases"/>
    <property type="match status" value="1"/>
</dbReference>
<reference evidence="4 5" key="1">
    <citation type="journal article" date="2017" name="Nat. Commun.">
        <title>In situ click chemistry generation of cyclooxygenase-2 inhibitors.</title>
        <authorList>
            <person name="Bhardwaj A."/>
            <person name="Kaur J."/>
            <person name="Wuest M."/>
            <person name="Wuest F."/>
        </authorList>
    </citation>
    <scope>NUCLEOTIDE SEQUENCE [LARGE SCALE GENOMIC DNA]</scope>
    <source>
        <strain evidence="4">S2_012_000_R3_94</strain>
    </source>
</reference>
<gene>
    <name evidence="4" type="ORF">DI616_12795</name>
</gene>
<dbReference type="Proteomes" id="UP000315344">
    <property type="component" value="Unassembled WGS sequence"/>
</dbReference>
<evidence type="ECO:0000256" key="2">
    <source>
        <dbReference type="SAM" id="Phobius"/>
    </source>
</evidence>
<evidence type="ECO:0000313" key="5">
    <source>
        <dbReference type="Proteomes" id="UP000315344"/>
    </source>
</evidence>
<dbReference type="PANTHER" id="PTHR22946">
    <property type="entry name" value="DIENELACTONE HYDROLASE DOMAIN-CONTAINING PROTEIN-RELATED"/>
    <property type="match status" value="1"/>
</dbReference>
<dbReference type="InterPro" id="IPR029058">
    <property type="entry name" value="AB_hydrolase_fold"/>
</dbReference>
<keyword evidence="2" id="KW-0472">Membrane</keyword>
<dbReference type="GO" id="GO:0052689">
    <property type="term" value="F:carboxylic ester hydrolase activity"/>
    <property type="evidence" value="ECO:0007669"/>
    <property type="project" value="UniProtKB-ARBA"/>
</dbReference>
<keyword evidence="2" id="KW-0812">Transmembrane</keyword>
<feature type="domain" description="Dienelactone hydrolase" evidence="3">
    <location>
        <begin position="209"/>
        <end position="295"/>
    </location>
</feature>
<dbReference type="AlphaFoldDB" id="A0A533I5K1"/>
<name>A0A533I5K1_PARDE</name>
<organism evidence="4 5">
    <name type="scientific">Paracoccus denitrificans</name>
    <dbReference type="NCBI Taxonomy" id="266"/>
    <lineage>
        <taxon>Bacteria</taxon>
        <taxon>Pseudomonadati</taxon>
        <taxon>Pseudomonadota</taxon>
        <taxon>Alphaproteobacteria</taxon>
        <taxon>Rhodobacterales</taxon>
        <taxon>Paracoccaceae</taxon>
        <taxon>Paracoccus</taxon>
    </lineage>
</organism>
<proteinExistence type="predicted"/>
<dbReference type="Pfam" id="PF01738">
    <property type="entry name" value="DLH"/>
    <property type="match status" value="1"/>
</dbReference>
<dbReference type="EMBL" id="VAFL01000009">
    <property type="protein sequence ID" value="TKW66015.1"/>
    <property type="molecule type" value="Genomic_DNA"/>
</dbReference>
<evidence type="ECO:0000313" key="4">
    <source>
        <dbReference type="EMBL" id="TKW66015.1"/>
    </source>
</evidence>
<dbReference type="InterPro" id="IPR050261">
    <property type="entry name" value="FrsA_esterase"/>
</dbReference>
<evidence type="ECO:0000256" key="1">
    <source>
        <dbReference type="ARBA" id="ARBA00022801"/>
    </source>
</evidence>
<keyword evidence="2" id="KW-1133">Transmembrane helix</keyword>
<evidence type="ECO:0000259" key="3">
    <source>
        <dbReference type="Pfam" id="PF01738"/>
    </source>
</evidence>
<sequence>MAGGDPARRLDGCRHGAADGALRRGKAARMQKRKKLKLWHWVLLGIVGAMLIAAAVNSLRNWAGIAIVTDTSAERLTLLEPDWRMVPASAPISDAGSVLLSGCDGVHDNMDYWAGVLAARGYPGLILDSHSPRGFDTLQTWRLLCMGQLLPGAERAGDIGVAMAETDAAEIVLLGVSHGGWSILEFLRQSSMGDLPPGLSDWPAPPDALNERVAAAIVFYPYCGVLNGAGEGDWSRMPPILMILAGQDELQVTPACKRMAATLRDLGAEVDLVVYDDAGHGFDQQERAPLSQLTYRPELRDASTEVVNAFLDRHGL</sequence>
<dbReference type="InterPro" id="IPR002925">
    <property type="entry name" value="Dienelactn_hydro"/>
</dbReference>
<protein>
    <submittedName>
        <fullName evidence="4">Dienelactone hydrolase</fullName>
    </submittedName>
</protein>